<dbReference type="PANTHER" id="PTHR31489:SF2">
    <property type="entry name" value="PROTEIN LIN-52 HOMOLOG"/>
    <property type="match status" value="1"/>
</dbReference>
<dbReference type="Proteomes" id="UP000786811">
    <property type="component" value="Unassembled WGS sequence"/>
</dbReference>
<dbReference type="GO" id="GO:0006355">
    <property type="term" value="P:regulation of DNA-templated transcription"/>
    <property type="evidence" value="ECO:0007669"/>
    <property type="project" value="InterPro"/>
</dbReference>
<evidence type="ECO:0000313" key="3">
    <source>
        <dbReference type="Proteomes" id="UP000786811"/>
    </source>
</evidence>
<dbReference type="OrthoDB" id="5834362at2759"/>
<sequence>MSFTSRLVLFGSCTLTVGIIGYVHYKQHDDREQLHLGVVRDIERQERRKAENVYLLEQQRELTKKLKHVTCLDDSLMSLEKLDRASPELWPEQTIDQVPGVNEFIAQNLSPSEQSSWSASGISTDDMAQLHQLGNLPVTSLIAEVKKLHDLAYQLGLEEAKEMTRGKYLNIFKNKEK</sequence>
<protein>
    <submittedName>
        <fullName evidence="2">Similar to Lin52: Protein lin-52 homolog (Mus musculus)</fullName>
    </submittedName>
</protein>
<comment type="caution">
    <text evidence="2">The sequence shown here is derived from an EMBL/GenBank/DDBJ whole genome shotgun (WGS) entry which is preliminary data.</text>
</comment>
<name>A0A8J2MU74_COTCN</name>
<keyword evidence="3" id="KW-1185">Reference proteome</keyword>
<comment type="similarity">
    <text evidence="1">Belongs to the lin-52 family.</text>
</comment>
<evidence type="ECO:0000313" key="2">
    <source>
        <dbReference type="EMBL" id="CAG5095964.1"/>
    </source>
</evidence>
<evidence type="ECO:0000256" key="1">
    <source>
        <dbReference type="ARBA" id="ARBA00005456"/>
    </source>
</evidence>
<reference evidence="2" key="1">
    <citation type="submission" date="2021-04" db="EMBL/GenBank/DDBJ databases">
        <authorList>
            <person name="Chebbi M.A.C M."/>
        </authorList>
    </citation>
    <scope>NUCLEOTIDE SEQUENCE</scope>
</reference>
<organism evidence="2 3">
    <name type="scientific">Cotesia congregata</name>
    <name type="common">Parasitoid wasp</name>
    <name type="synonym">Apanteles congregatus</name>
    <dbReference type="NCBI Taxonomy" id="51543"/>
    <lineage>
        <taxon>Eukaryota</taxon>
        <taxon>Metazoa</taxon>
        <taxon>Ecdysozoa</taxon>
        <taxon>Arthropoda</taxon>
        <taxon>Hexapoda</taxon>
        <taxon>Insecta</taxon>
        <taxon>Pterygota</taxon>
        <taxon>Neoptera</taxon>
        <taxon>Endopterygota</taxon>
        <taxon>Hymenoptera</taxon>
        <taxon>Apocrita</taxon>
        <taxon>Ichneumonoidea</taxon>
        <taxon>Braconidae</taxon>
        <taxon>Microgastrinae</taxon>
        <taxon>Cotesia</taxon>
    </lineage>
</organism>
<dbReference type="GO" id="GO:0070176">
    <property type="term" value="C:DRM complex"/>
    <property type="evidence" value="ECO:0007669"/>
    <property type="project" value="InterPro"/>
</dbReference>
<dbReference type="Pfam" id="PF10044">
    <property type="entry name" value="LIN52"/>
    <property type="match status" value="1"/>
</dbReference>
<proteinExistence type="inferred from homology"/>
<dbReference type="InterPro" id="IPR031568">
    <property type="entry name" value="Pet117"/>
</dbReference>
<accession>A0A8J2MU74</accession>
<gene>
    <name evidence="2" type="ORF">HICCMSTLAB_LOCUS7971</name>
</gene>
<dbReference type="PANTHER" id="PTHR31489">
    <property type="entry name" value="LIN52 FAMILY MEMBER"/>
    <property type="match status" value="1"/>
</dbReference>
<dbReference type="InterPro" id="IPR018737">
    <property type="entry name" value="DREAM_LIN52"/>
</dbReference>
<dbReference type="AlphaFoldDB" id="A0A8J2MU74"/>
<dbReference type="EMBL" id="CAJNRD030001121">
    <property type="protein sequence ID" value="CAG5095964.1"/>
    <property type="molecule type" value="Genomic_DNA"/>
</dbReference>
<dbReference type="Pfam" id="PF15786">
    <property type="entry name" value="PET117"/>
    <property type="match status" value="1"/>
</dbReference>